<organismHost>
    <name type="scientific">Choristoneura fumiferana</name>
    <name type="common">Spruce budworm moth</name>
    <name type="synonym">Archips fumiferana</name>
    <dbReference type="NCBI Taxonomy" id="7141"/>
</organismHost>
<dbReference type="EMBL" id="HF679132">
    <property type="protein sequence ID" value="CCU55602.1"/>
    <property type="molecule type" value="Genomic_DNA"/>
</dbReference>
<dbReference type="GeneID" id="15613024"/>
<name>A0A916NXG4_CBEPV</name>
<dbReference type="RefSeq" id="YP_008004104.1">
    <property type="nucleotide sequence ID" value="NC_021248.1"/>
</dbReference>
<organism evidence="1 2">
    <name type="scientific">Choristoneura biennis entomopoxvirus</name>
    <name type="common">CbEPV</name>
    <dbReference type="NCBI Taxonomy" id="10288"/>
    <lineage>
        <taxon>Viruses</taxon>
        <taxon>Varidnaviria</taxon>
        <taxon>Bamfordvirae</taxon>
        <taxon>Nucleocytoviricota</taxon>
        <taxon>Pokkesviricetes</taxon>
        <taxon>Chitovirales</taxon>
        <taxon>Poxviridae</taxon>
        <taxon>Entomopoxvirinae</taxon>
        <taxon>Betaentomopoxvirus</taxon>
        <taxon>Betaentomopoxvirus cbiennis</taxon>
    </lineage>
</organism>
<sequence length="112" mass="13437">MDLVKELKETLYGCDHLIDQLTDKDLKVKITHYNINDCEEYVRPFDVITYSDLDYEIHVYCCDKVIIPKIDHDTDIIENLQSLKLFILKEYVYHNIKYFNIIDVNIDDYVVK</sequence>
<keyword evidence="2" id="KW-1185">Reference proteome</keyword>
<dbReference type="Proteomes" id="UP000792220">
    <property type="component" value="Genome"/>
</dbReference>
<evidence type="ECO:0000313" key="1">
    <source>
        <dbReference type="EMBL" id="CCU55602.1"/>
    </source>
</evidence>
<evidence type="ECO:0000313" key="2">
    <source>
        <dbReference type="Proteomes" id="UP000792220"/>
    </source>
</evidence>
<dbReference type="KEGG" id="vg:15613024"/>
<accession>A0A916NXG4</accession>
<reference evidence="1" key="1">
    <citation type="journal article" date="2013" name="J. Virol.">
        <title>New Insights into the Evolution of Entomopoxvirinae from the Complete Genome Sequences of Four Entomopoxviruses Infecting Adoxophyes honmai, Choristoneura biennis, Choristoneura rosaceana, and Mythimna separata.</title>
        <authorList>
            <person name="Theze J."/>
            <person name="Takatsuka J."/>
            <person name="Li Z."/>
            <person name="Gallais J."/>
            <person name="Doucet D."/>
            <person name="Arif B."/>
            <person name="Nakai M."/>
            <person name="Herniou E.A."/>
        </authorList>
    </citation>
    <scope>NUCLEOTIDE SEQUENCE</scope>
</reference>
<gene>
    <name evidence="1" type="ORF">CHBEV_034</name>
</gene>
<protein>
    <submittedName>
        <fullName evidence="1">Uncharacterized protein</fullName>
    </submittedName>
</protein>
<proteinExistence type="predicted"/>